<sequence length="708" mass="80128">MDARVKELDRDLEGFSNLIANVREDPRFNQNHEIMHVVSMFGHLLEQITEMKDTILRRGNELVTREQEQKEGNRLLSDTVKQAVKHNGQTAFDSVVSEVSIIARKLDVEILSSLSGLQQRFQEWSTDKRAEFGKFGRQITTSSGIAMDKMDEIGSSCSDIMTALGEPRLKRIVKEVTSESIERHVESLITKLAAHEDKIEALQGQLRVSEEKRTSLTQDLQQCQRDLDTAQASLAQSRNLANRYRVERDRRLAQYHDSERAHEAANKVVANLTNALSESDTRALVTRLRAERNQDRDESEKLRHDLQDMKSQAAEWKARAHDLEIPRLKEDLNTEKRISDLSSENSNLLRQVRKLESDQSEHKFALERQAVNLKSDRGMLLSQLEEKTAESNAAKLELESNKLKKDLDTERRVSSLLSQLQDKTAEATKLEMDRLKHDVEVHKEISSLSRRLQNKTAEAAKWESKANSFESAQLENELSFQKQLSEKLAQLETQRARQPSATELVADEKAERESQRLSLISTINQLSTAGESGLSVVSRKRRRSKSPTTDTELVINHDLGTQTIGVHESDVVGYFNFLAETMATSPLMAPLMRAVENMAKFGIYVYESNPRAISVSNILIYLIPFLCRTTSERALGPFLGGLQVGKMYCTMSGLTCKDGERVDAIAEGAERCHNPEHGDWDHCLLALCETDRDGIKYLSFWKTPPAAA</sequence>
<dbReference type="AlphaFoldDB" id="A0A135UIX1"/>
<evidence type="ECO:0000313" key="3">
    <source>
        <dbReference type="Proteomes" id="UP000070054"/>
    </source>
</evidence>
<dbReference type="Proteomes" id="UP000070054">
    <property type="component" value="Unassembled WGS sequence"/>
</dbReference>
<evidence type="ECO:0000313" key="2">
    <source>
        <dbReference type="EMBL" id="KXH60334.1"/>
    </source>
</evidence>
<feature type="coiled-coil region" evidence="1">
    <location>
        <begin position="185"/>
        <end position="240"/>
    </location>
</feature>
<dbReference type="EMBL" id="JEMN01000524">
    <property type="protein sequence ID" value="KXH60334.1"/>
    <property type="molecule type" value="Genomic_DNA"/>
</dbReference>
<name>A0A135UIX1_9PEZI</name>
<accession>A0A135UIX1</accession>
<feature type="coiled-coil region" evidence="1">
    <location>
        <begin position="445"/>
        <end position="472"/>
    </location>
</feature>
<organism evidence="2 3">
    <name type="scientific">Colletotrichum nymphaeae SA-01</name>
    <dbReference type="NCBI Taxonomy" id="1460502"/>
    <lineage>
        <taxon>Eukaryota</taxon>
        <taxon>Fungi</taxon>
        <taxon>Dikarya</taxon>
        <taxon>Ascomycota</taxon>
        <taxon>Pezizomycotina</taxon>
        <taxon>Sordariomycetes</taxon>
        <taxon>Hypocreomycetidae</taxon>
        <taxon>Glomerellales</taxon>
        <taxon>Glomerellaceae</taxon>
        <taxon>Colletotrichum</taxon>
        <taxon>Colletotrichum acutatum species complex</taxon>
    </lineage>
</organism>
<comment type="caution">
    <text evidence="2">The sequence shown here is derived from an EMBL/GenBank/DDBJ whole genome shotgun (WGS) entry which is preliminary data.</text>
</comment>
<keyword evidence="3" id="KW-1185">Reference proteome</keyword>
<keyword evidence="1" id="KW-0175">Coiled coil</keyword>
<evidence type="ECO:0000256" key="1">
    <source>
        <dbReference type="SAM" id="Coils"/>
    </source>
</evidence>
<reference evidence="2 3" key="1">
    <citation type="submission" date="2014-02" db="EMBL/GenBank/DDBJ databases">
        <title>The genome sequence of Colletotrichum nymphaeae SA-01.</title>
        <authorList>
            <person name="Baroncelli R."/>
            <person name="Thon M.R."/>
        </authorList>
    </citation>
    <scope>NUCLEOTIDE SEQUENCE [LARGE SCALE GENOMIC DNA]</scope>
    <source>
        <strain evidence="2 3">SA-01</strain>
    </source>
</reference>
<protein>
    <submittedName>
        <fullName evidence="2">Uncharacterized protein</fullName>
    </submittedName>
</protein>
<gene>
    <name evidence="2" type="ORF">CNYM01_01616</name>
</gene>
<feature type="coiled-coil region" evidence="1">
    <location>
        <begin position="285"/>
        <end position="413"/>
    </location>
</feature>
<proteinExistence type="predicted"/>